<dbReference type="PANTHER" id="PTHR27003:SF476">
    <property type="entry name" value="RECEPTOR-LIKE KINASE FERONIA-LIKE PROTEIN"/>
    <property type="match status" value="1"/>
</dbReference>
<dbReference type="CDD" id="cd14066">
    <property type="entry name" value="STKc_IRAK"/>
    <property type="match status" value="1"/>
</dbReference>
<feature type="binding site" evidence="6">
    <location>
        <position position="68"/>
    </location>
    <ligand>
        <name>ATP</name>
        <dbReference type="ChEBI" id="CHEBI:30616"/>
    </ligand>
</feature>
<evidence type="ECO:0000256" key="7">
    <source>
        <dbReference type="RuleBase" id="RU000304"/>
    </source>
</evidence>
<gene>
    <name evidence="9" type="ORF">PIB30_079741</name>
</gene>
<dbReference type="InterPro" id="IPR017441">
    <property type="entry name" value="Protein_kinase_ATP_BS"/>
</dbReference>
<evidence type="ECO:0000256" key="4">
    <source>
        <dbReference type="ARBA" id="ARBA00022777"/>
    </source>
</evidence>
<comment type="caution">
    <text evidence="9">The sequence shown here is derived from an EMBL/GenBank/DDBJ whole genome shotgun (WGS) entry which is preliminary data.</text>
</comment>
<dbReference type="InterPro" id="IPR011009">
    <property type="entry name" value="Kinase-like_dom_sf"/>
</dbReference>
<dbReference type="PROSITE" id="PS00107">
    <property type="entry name" value="PROTEIN_KINASE_ATP"/>
    <property type="match status" value="1"/>
</dbReference>
<dbReference type="PANTHER" id="PTHR27003">
    <property type="entry name" value="OS07G0166700 PROTEIN"/>
    <property type="match status" value="1"/>
</dbReference>
<dbReference type="EMBL" id="JASCZI010273000">
    <property type="protein sequence ID" value="MED6224024.1"/>
    <property type="molecule type" value="Genomic_DNA"/>
</dbReference>
<evidence type="ECO:0000259" key="8">
    <source>
        <dbReference type="PROSITE" id="PS50011"/>
    </source>
</evidence>
<evidence type="ECO:0000256" key="5">
    <source>
        <dbReference type="ARBA" id="ARBA00022840"/>
    </source>
</evidence>
<evidence type="ECO:0000256" key="6">
    <source>
        <dbReference type="PROSITE-ProRule" id="PRU10141"/>
    </source>
</evidence>
<dbReference type="Proteomes" id="UP001341840">
    <property type="component" value="Unassembled WGS sequence"/>
</dbReference>
<dbReference type="InterPro" id="IPR000719">
    <property type="entry name" value="Prot_kinase_dom"/>
</dbReference>
<feature type="domain" description="Protein kinase" evidence="8">
    <location>
        <begin position="39"/>
        <end position="306"/>
    </location>
</feature>
<dbReference type="SMART" id="SM00220">
    <property type="entry name" value="S_TKc"/>
    <property type="match status" value="1"/>
</dbReference>
<evidence type="ECO:0000313" key="9">
    <source>
        <dbReference type="EMBL" id="MED6224024.1"/>
    </source>
</evidence>
<dbReference type="SUPFAM" id="SSF56112">
    <property type="entry name" value="Protein kinase-like (PK-like)"/>
    <property type="match status" value="1"/>
</dbReference>
<keyword evidence="1 7" id="KW-0723">Serine/threonine-protein kinase</keyword>
<dbReference type="PROSITE" id="PS00108">
    <property type="entry name" value="PROTEIN_KINASE_ST"/>
    <property type="match status" value="1"/>
</dbReference>
<dbReference type="InterPro" id="IPR045272">
    <property type="entry name" value="ANXUR1/2-like"/>
</dbReference>
<comment type="similarity">
    <text evidence="7">Belongs to the protein kinase superfamily.</text>
</comment>
<evidence type="ECO:0000256" key="3">
    <source>
        <dbReference type="ARBA" id="ARBA00022741"/>
    </source>
</evidence>
<protein>
    <recommendedName>
        <fullName evidence="8">Protein kinase domain-containing protein</fullName>
    </recommendedName>
</protein>
<keyword evidence="5 6" id="KW-0067">ATP-binding</keyword>
<accession>A0ABU6ZPX6</accession>
<keyword evidence="2" id="KW-0808">Transferase</keyword>
<dbReference type="Gene3D" id="1.10.510.10">
    <property type="entry name" value="Transferase(Phosphotransferase) domain 1"/>
    <property type="match status" value="1"/>
</dbReference>
<keyword evidence="10" id="KW-1185">Reference proteome</keyword>
<evidence type="ECO:0000256" key="1">
    <source>
        <dbReference type="ARBA" id="ARBA00022527"/>
    </source>
</evidence>
<evidence type="ECO:0000313" key="10">
    <source>
        <dbReference type="Proteomes" id="UP001341840"/>
    </source>
</evidence>
<dbReference type="InterPro" id="IPR008271">
    <property type="entry name" value="Ser/Thr_kinase_AS"/>
</dbReference>
<dbReference type="InterPro" id="IPR001245">
    <property type="entry name" value="Ser-Thr/Tyr_kinase_cat_dom"/>
</dbReference>
<dbReference type="PROSITE" id="PS50011">
    <property type="entry name" value="PROTEIN_KINASE_DOM"/>
    <property type="match status" value="1"/>
</dbReference>
<dbReference type="Pfam" id="PF07714">
    <property type="entry name" value="PK_Tyr_Ser-Thr"/>
    <property type="match status" value="1"/>
</dbReference>
<proteinExistence type="inferred from homology"/>
<keyword evidence="4" id="KW-0418">Kinase</keyword>
<sequence>MCLFFRRWSKRSRDNNNPENSTTCRKFTIAEIRSATNSFDQALIIGRGGFGNVYKGQLQKQRTPVAIKRLKQGSNQGIREFETEIKMLSHLRHPHLVSLIGYCQDPAEMILVYDFMGRGTLRDHLYENDKKEALSWKKRLEICLDAARGLHFLHRENVIHRDVKSTNILLDDEWIAKVADFGLSKDGPTGSHVTTEVKGSVGYLDPEYYMSQWLSQKSDVYSFGVVLLEVLSGRPPVIRHEESLVTWVKGCYQDGKIDRTVDPALQGSIGQKCLNKFVEVALSCLNQHGKERPFMEDVVKGLECALRLQHNNKSLDDVAVSFTVIVGHDHDHDDYYGEDNNSPGVVMSDSQCTITTTTESSNAVTTATTTTITSKEDEQALVLHGGLLSSPC</sequence>
<name>A0ABU6ZPX6_9FABA</name>
<dbReference type="Gene3D" id="3.30.200.20">
    <property type="entry name" value="Phosphorylase Kinase, domain 1"/>
    <property type="match status" value="1"/>
</dbReference>
<reference evidence="9 10" key="1">
    <citation type="journal article" date="2023" name="Plants (Basel)">
        <title>Bridging the Gap: Combining Genomics and Transcriptomics Approaches to Understand Stylosanthes scabra, an Orphan Legume from the Brazilian Caatinga.</title>
        <authorList>
            <person name="Ferreira-Neto J.R.C."/>
            <person name="da Silva M.D."/>
            <person name="Binneck E."/>
            <person name="de Melo N.F."/>
            <person name="da Silva R.H."/>
            <person name="de Melo A.L.T.M."/>
            <person name="Pandolfi V."/>
            <person name="Bustamante F.O."/>
            <person name="Brasileiro-Vidal A.C."/>
            <person name="Benko-Iseppon A.M."/>
        </authorList>
    </citation>
    <scope>NUCLEOTIDE SEQUENCE [LARGE SCALE GENOMIC DNA]</scope>
    <source>
        <tissue evidence="9">Leaves</tissue>
    </source>
</reference>
<evidence type="ECO:0000256" key="2">
    <source>
        <dbReference type="ARBA" id="ARBA00022679"/>
    </source>
</evidence>
<organism evidence="9 10">
    <name type="scientific">Stylosanthes scabra</name>
    <dbReference type="NCBI Taxonomy" id="79078"/>
    <lineage>
        <taxon>Eukaryota</taxon>
        <taxon>Viridiplantae</taxon>
        <taxon>Streptophyta</taxon>
        <taxon>Embryophyta</taxon>
        <taxon>Tracheophyta</taxon>
        <taxon>Spermatophyta</taxon>
        <taxon>Magnoliopsida</taxon>
        <taxon>eudicotyledons</taxon>
        <taxon>Gunneridae</taxon>
        <taxon>Pentapetalae</taxon>
        <taxon>rosids</taxon>
        <taxon>fabids</taxon>
        <taxon>Fabales</taxon>
        <taxon>Fabaceae</taxon>
        <taxon>Papilionoideae</taxon>
        <taxon>50 kb inversion clade</taxon>
        <taxon>dalbergioids sensu lato</taxon>
        <taxon>Dalbergieae</taxon>
        <taxon>Pterocarpus clade</taxon>
        <taxon>Stylosanthes</taxon>
    </lineage>
</organism>
<keyword evidence="3 6" id="KW-0547">Nucleotide-binding</keyword>